<reference evidence="1 2" key="1">
    <citation type="journal article" date="2024" name="bioRxiv">
        <title>A reference genome for Trichogramma kaykai: A tiny desert-dwelling parasitoid wasp with competing sex-ratio distorters.</title>
        <authorList>
            <person name="Culotta J."/>
            <person name="Lindsey A.R."/>
        </authorList>
    </citation>
    <scope>NUCLEOTIDE SEQUENCE [LARGE SCALE GENOMIC DNA]</scope>
    <source>
        <strain evidence="1 2">KSX58</strain>
    </source>
</reference>
<organism evidence="1 2">
    <name type="scientific">Trichogramma kaykai</name>
    <dbReference type="NCBI Taxonomy" id="54128"/>
    <lineage>
        <taxon>Eukaryota</taxon>
        <taxon>Metazoa</taxon>
        <taxon>Ecdysozoa</taxon>
        <taxon>Arthropoda</taxon>
        <taxon>Hexapoda</taxon>
        <taxon>Insecta</taxon>
        <taxon>Pterygota</taxon>
        <taxon>Neoptera</taxon>
        <taxon>Endopterygota</taxon>
        <taxon>Hymenoptera</taxon>
        <taxon>Apocrita</taxon>
        <taxon>Proctotrupomorpha</taxon>
        <taxon>Chalcidoidea</taxon>
        <taxon>Trichogrammatidae</taxon>
        <taxon>Trichogramma</taxon>
    </lineage>
</organism>
<proteinExistence type="predicted"/>
<dbReference type="AlphaFoldDB" id="A0ABD2XR93"/>
<sequence length="82" mass="9558">MEPSGLFNCAITLKKPTEAWIINNECEMIEEKPDIKNFQPLPFFPKNATDTLQKCDVNHKSEIYNDVKIVFECEEVKPRKDL</sequence>
<comment type="caution">
    <text evidence="1">The sequence shown here is derived from an EMBL/GenBank/DDBJ whole genome shotgun (WGS) entry which is preliminary data.</text>
</comment>
<gene>
    <name evidence="1" type="ORF">TKK_000016</name>
</gene>
<name>A0ABD2XR93_9HYME</name>
<dbReference type="Proteomes" id="UP001627154">
    <property type="component" value="Unassembled WGS sequence"/>
</dbReference>
<dbReference type="EMBL" id="JBJJXI010000002">
    <property type="protein sequence ID" value="KAL3407755.1"/>
    <property type="molecule type" value="Genomic_DNA"/>
</dbReference>
<evidence type="ECO:0000313" key="1">
    <source>
        <dbReference type="EMBL" id="KAL3407755.1"/>
    </source>
</evidence>
<keyword evidence="2" id="KW-1185">Reference proteome</keyword>
<protein>
    <submittedName>
        <fullName evidence="1">Uncharacterized protein</fullName>
    </submittedName>
</protein>
<evidence type="ECO:0000313" key="2">
    <source>
        <dbReference type="Proteomes" id="UP001627154"/>
    </source>
</evidence>
<accession>A0ABD2XR93</accession>